<evidence type="ECO:0000256" key="4">
    <source>
        <dbReference type="ARBA" id="ARBA00022827"/>
    </source>
</evidence>
<dbReference type="GO" id="GO:0071949">
    <property type="term" value="F:FAD binding"/>
    <property type="evidence" value="ECO:0007669"/>
    <property type="project" value="InterPro"/>
</dbReference>
<feature type="domain" description="FAD-binding" evidence="12">
    <location>
        <begin position="10"/>
        <end position="331"/>
    </location>
</feature>
<dbReference type="GO" id="GO:0006569">
    <property type="term" value="P:L-tryptophan catabolic process"/>
    <property type="evidence" value="ECO:0007669"/>
    <property type="project" value="UniProtKB-UniRule"/>
</dbReference>
<dbReference type="GO" id="GO:0070189">
    <property type="term" value="P:kynurenine metabolic process"/>
    <property type="evidence" value="ECO:0007669"/>
    <property type="project" value="TreeGrafter"/>
</dbReference>
<dbReference type="PANTHER" id="PTHR46028:SF2">
    <property type="entry name" value="KYNURENINE 3-MONOOXYGENASE"/>
    <property type="match status" value="1"/>
</dbReference>
<evidence type="ECO:0000256" key="2">
    <source>
        <dbReference type="ARBA" id="ARBA00022630"/>
    </source>
</evidence>
<dbReference type="HAMAP" id="MF_01971">
    <property type="entry name" value="Kynurenine_monooxygenase"/>
    <property type="match status" value="1"/>
</dbReference>
<dbReference type="SUPFAM" id="SSF51905">
    <property type="entry name" value="FAD/NAD(P)-binding domain"/>
    <property type="match status" value="1"/>
</dbReference>
<evidence type="ECO:0000256" key="5">
    <source>
        <dbReference type="ARBA" id="ARBA00022857"/>
    </source>
</evidence>
<comment type="similarity">
    <text evidence="10">Belongs to the aromatic-ring hydroxylase family. KMO subfamily.</text>
</comment>
<proteinExistence type="inferred from homology"/>
<dbReference type="GO" id="GO:0005741">
    <property type="term" value="C:mitochondrial outer membrane"/>
    <property type="evidence" value="ECO:0007669"/>
    <property type="project" value="TreeGrafter"/>
</dbReference>
<name>A0A7M7J8Q5_VARDE</name>
<evidence type="ECO:0000256" key="7">
    <source>
        <dbReference type="ARBA" id="ARBA00023033"/>
    </source>
</evidence>
<dbReference type="PROSITE" id="PS51257">
    <property type="entry name" value="PROKAR_LIPOPROTEIN"/>
    <property type="match status" value="1"/>
</dbReference>
<dbReference type="RefSeq" id="XP_022648437.1">
    <property type="nucleotide sequence ID" value="XM_022792702.1"/>
</dbReference>
<comment type="function">
    <text evidence="10">Catalyzes the hydroxylation of L-kynurenine (L-Kyn) to form 3-hydroxy-L-kynurenine (L-3OHKyn). Required for synthesis of quinolinic acid.</text>
</comment>
<evidence type="ECO:0000256" key="1">
    <source>
        <dbReference type="ARBA" id="ARBA00001974"/>
    </source>
</evidence>
<accession>A0A7M7J8Q5</accession>
<evidence type="ECO:0000256" key="10">
    <source>
        <dbReference type="HAMAP-Rule" id="MF_03018"/>
    </source>
</evidence>
<comment type="pathway">
    <text evidence="10">Cofactor biosynthesis; NAD(+) biosynthesis; quinolinate from L-kynurenine: step 1/3.</text>
</comment>
<keyword evidence="11" id="KW-1133">Transmembrane helix</keyword>
<feature type="transmembrane region" description="Helical" evidence="11">
    <location>
        <begin position="435"/>
        <end position="455"/>
    </location>
</feature>
<protein>
    <recommendedName>
        <fullName evidence="10">Kynurenine 3-monooxygenase</fullName>
        <ecNumber evidence="10">1.14.13.9</ecNumber>
    </recommendedName>
    <alternativeName>
        <fullName evidence="10">Kynurenine 3-hydroxylase</fullName>
    </alternativeName>
</protein>
<keyword evidence="4 10" id="KW-0274">FAD</keyword>
<dbReference type="GO" id="GO:0019805">
    <property type="term" value="P:quinolinate biosynthetic process"/>
    <property type="evidence" value="ECO:0007669"/>
    <property type="project" value="UniProtKB-UniRule"/>
</dbReference>
<dbReference type="Pfam" id="PF01494">
    <property type="entry name" value="FAD_binding_3"/>
    <property type="match status" value="1"/>
</dbReference>
<dbReference type="GO" id="GO:0043420">
    <property type="term" value="P:anthranilate metabolic process"/>
    <property type="evidence" value="ECO:0007669"/>
    <property type="project" value="UniProtKB-UniRule"/>
</dbReference>
<dbReference type="InterPro" id="IPR002938">
    <property type="entry name" value="FAD-bd"/>
</dbReference>
<evidence type="ECO:0000313" key="14">
    <source>
        <dbReference type="Proteomes" id="UP000594260"/>
    </source>
</evidence>
<reference evidence="13" key="1">
    <citation type="submission" date="2021-01" db="UniProtKB">
        <authorList>
            <consortium name="EnsemblMetazoa"/>
        </authorList>
    </citation>
    <scope>IDENTIFICATION</scope>
</reference>
<evidence type="ECO:0000256" key="11">
    <source>
        <dbReference type="SAM" id="Phobius"/>
    </source>
</evidence>
<evidence type="ECO:0000313" key="13">
    <source>
        <dbReference type="EnsemblMetazoa" id="XP_022648437"/>
    </source>
</evidence>
<keyword evidence="10 11" id="KW-0472">Membrane</keyword>
<comment type="subcellular location">
    <subcellularLocation>
        <location evidence="10">Mitochondrion</location>
    </subcellularLocation>
    <subcellularLocation>
        <location evidence="10">Membrane</location>
        <topology evidence="10">Multi-pass membrane protein</topology>
    </subcellularLocation>
</comment>
<evidence type="ECO:0000259" key="12">
    <source>
        <dbReference type="Pfam" id="PF01494"/>
    </source>
</evidence>
<dbReference type="PANTHER" id="PTHR46028">
    <property type="entry name" value="KYNURENINE 3-MONOOXYGENASE"/>
    <property type="match status" value="1"/>
</dbReference>
<evidence type="ECO:0000256" key="8">
    <source>
        <dbReference type="ARBA" id="ARBA00023128"/>
    </source>
</evidence>
<dbReference type="CTD" id="35724"/>
<organism evidence="13 14">
    <name type="scientific">Varroa destructor</name>
    <name type="common">Honeybee mite</name>
    <dbReference type="NCBI Taxonomy" id="109461"/>
    <lineage>
        <taxon>Eukaryota</taxon>
        <taxon>Metazoa</taxon>
        <taxon>Ecdysozoa</taxon>
        <taxon>Arthropoda</taxon>
        <taxon>Chelicerata</taxon>
        <taxon>Arachnida</taxon>
        <taxon>Acari</taxon>
        <taxon>Parasitiformes</taxon>
        <taxon>Mesostigmata</taxon>
        <taxon>Gamasina</taxon>
        <taxon>Dermanyssoidea</taxon>
        <taxon>Varroidae</taxon>
        <taxon>Varroa</taxon>
    </lineage>
</organism>
<dbReference type="PRINTS" id="PR00420">
    <property type="entry name" value="RNGMNOXGNASE"/>
</dbReference>
<dbReference type="AlphaFoldDB" id="A0A7M7J8Q5"/>
<feature type="transmembrane region" description="Helical" evidence="11">
    <location>
        <begin position="403"/>
        <end position="423"/>
    </location>
</feature>
<keyword evidence="8 10" id="KW-0496">Mitochondrion</keyword>
<comment type="catalytic activity">
    <reaction evidence="9 10">
        <text>L-kynurenine + NADPH + O2 + H(+) = 3-hydroxy-L-kynurenine + NADP(+) + H2O</text>
        <dbReference type="Rhea" id="RHEA:20545"/>
        <dbReference type="ChEBI" id="CHEBI:15377"/>
        <dbReference type="ChEBI" id="CHEBI:15378"/>
        <dbReference type="ChEBI" id="CHEBI:15379"/>
        <dbReference type="ChEBI" id="CHEBI:57783"/>
        <dbReference type="ChEBI" id="CHEBI:57959"/>
        <dbReference type="ChEBI" id="CHEBI:58125"/>
        <dbReference type="ChEBI" id="CHEBI:58349"/>
        <dbReference type="EC" id="1.14.13.9"/>
    </reaction>
</comment>
<dbReference type="GO" id="GO:0034354">
    <property type="term" value="P:'de novo' NAD+ biosynthetic process from L-tryptophan"/>
    <property type="evidence" value="ECO:0007669"/>
    <property type="project" value="UniProtKB-UniRule"/>
</dbReference>
<keyword evidence="2 10" id="KW-0285">Flavoprotein</keyword>
<dbReference type="InterPro" id="IPR027545">
    <property type="entry name" value="Kynurenine_monooxygenase"/>
</dbReference>
<dbReference type="EC" id="1.14.13.9" evidence="10"/>
<evidence type="ECO:0000256" key="3">
    <source>
        <dbReference type="ARBA" id="ARBA00022642"/>
    </source>
</evidence>
<keyword evidence="5 10" id="KW-0521">NADP</keyword>
<dbReference type="EnsemblMetazoa" id="XM_022792702">
    <property type="protein sequence ID" value="XP_022648437"/>
    <property type="gene ID" value="LOC111245008"/>
</dbReference>
<sequence>MENQAKGDKIAIIGGGLVGAACACMLSRRGFKVDVLELREDLRSLQTSELSVGRSINLALSVRGQETLRLLGVEDEVIRNHAIPMHARMIHGLNGKTHSIPYGRKGQCIYSVGRRYLLELLLNRAEQDSNVRLLFRHKLVRAEIERGKVICRTTRGEEQSLGGYRAILGCDGAFSRMRQDVLRRGRFYFEQKYIKHGYVELCIPPKDGKFQMAVNFLHIWPRGDFMMIALPNQDGSYTVTLFMPFTKFEALSSPKKILEFFYKYFPDSVPLIGEESVVSTLTSVPAGSLVSIKCSPYHVKGRALLLGDAAHAMVPFYGQGMNCGFEDVLILDGLLTTYRAQEPSQTDFEKVFSEFSDSRTEDAHAIVELALYNYIEMRDLVNSRLFQLRKKFDSLLHFFLPELWVPLYTSVTFSRMGYANCIINKRWQDKILARGGKFVAIVAGGIILMFGSQWIRIHPGKLHVVVSWICRNDA</sequence>
<keyword evidence="7 10" id="KW-0503">Monooxygenase</keyword>
<dbReference type="GeneID" id="111245008"/>
<keyword evidence="11" id="KW-0812">Transmembrane</keyword>
<dbReference type="FunFam" id="3.50.50.60:FF:000129">
    <property type="entry name" value="Kynurenine 3-monooxygenase"/>
    <property type="match status" value="1"/>
</dbReference>
<evidence type="ECO:0000256" key="9">
    <source>
        <dbReference type="ARBA" id="ARBA00047818"/>
    </source>
</evidence>
<evidence type="ECO:0000256" key="6">
    <source>
        <dbReference type="ARBA" id="ARBA00023002"/>
    </source>
</evidence>
<dbReference type="InterPro" id="IPR036188">
    <property type="entry name" value="FAD/NAD-bd_sf"/>
</dbReference>
<keyword evidence="14" id="KW-1185">Reference proteome</keyword>
<dbReference type="UniPathway" id="UPA00253">
    <property type="reaction ID" value="UER00328"/>
</dbReference>
<comment type="cofactor">
    <cofactor evidence="1 10">
        <name>FAD</name>
        <dbReference type="ChEBI" id="CHEBI:57692"/>
    </cofactor>
</comment>
<keyword evidence="3 10" id="KW-0662">Pyridine nucleotide biosynthesis</keyword>
<dbReference type="Proteomes" id="UP000594260">
    <property type="component" value="Unplaced"/>
</dbReference>
<dbReference type="Gene3D" id="3.50.50.60">
    <property type="entry name" value="FAD/NAD(P)-binding domain"/>
    <property type="match status" value="1"/>
</dbReference>
<keyword evidence="6 10" id="KW-0560">Oxidoreductase</keyword>
<dbReference type="GO" id="GO:0004502">
    <property type="term" value="F:kynurenine 3-monooxygenase activity"/>
    <property type="evidence" value="ECO:0007669"/>
    <property type="project" value="UniProtKB-UniRule"/>
</dbReference>